<organism evidence="1 2">
    <name type="scientific">Dioscorea alata</name>
    <name type="common">Purple yam</name>
    <dbReference type="NCBI Taxonomy" id="55571"/>
    <lineage>
        <taxon>Eukaryota</taxon>
        <taxon>Viridiplantae</taxon>
        <taxon>Streptophyta</taxon>
        <taxon>Embryophyta</taxon>
        <taxon>Tracheophyta</taxon>
        <taxon>Spermatophyta</taxon>
        <taxon>Magnoliopsida</taxon>
        <taxon>Liliopsida</taxon>
        <taxon>Dioscoreales</taxon>
        <taxon>Dioscoreaceae</taxon>
        <taxon>Dioscorea</taxon>
    </lineage>
</organism>
<sequence>MEDFMAAATAAISGKLRPPMLPTAAHLRQFLRRSLLLLLYTLLHLLLSILPLFSSLRSPKSPISRPYPQSLSTSPSPASRALSHVLSVVSRVSVSSRKYDLIRALADRLLDDNLRFIGGGEINRAALSISFSRAVRHLESSVGPKPDGSLLNALRSRLRVWSEKEDNTGAASVEAEKTAAEIMWMAGKMAECGAAAEAVARWGAAARLAGLALDSEPRLQVALVRVSAFLFKHVNTRMAKGVEGKEEEEEECSIAQRRMAMLTSWLPLLCRATNGTDTPILTSTERAEMVRVLQATIEKLNWNEQEEVLAIWLHHFTASPDSDWPNLESCYTRWYAESRKLLLE</sequence>
<name>A0ACB7W7Y4_DIOAL</name>
<dbReference type="Proteomes" id="UP000827976">
    <property type="component" value="Chromosome 5"/>
</dbReference>
<accession>A0ACB7W7Y4</accession>
<evidence type="ECO:0000313" key="2">
    <source>
        <dbReference type="Proteomes" id="UP000827976"/>
    </source>
</evidence>
<keyword evidence="2" id="KW-1185">Reference proteome</keyword>
<protein>
    <submittedName>
        <fullName evidence="1">Uncharacterized protein</fullName>
    </submittedName>
</protein>
<proteinExistence type="predicted"/>
<reference evidence="2" key="1">
    <citation type="journal article" date="2022" name="Nat. Commun.">
        <title>Chromosome evolution and the genetic basis of agronomically important traits in greater yam.</title>
        <authorList>
            <person name="Bredeson J.V."/>
            <person name="Lyons J.B."/>
            <person name="Oniyinde I.O."/>
            <person name="Okereke N.R."/>
            <person name="Kolade O."/>
            <person name="Nnabue I."/>
            <person name="Nwadili C.O."/>
            <person name="Hribova E."/>
            <person name="Parker M."/>
            <person name="Nwogha J."/>
            <person name="Shu S."/>
            <person name="Carlson J."/>
            <person name="Kariba R."/>
            <person name="Muthemba S."/>
            <person name="Knop K."/>
            <person name="Barton G.J."/>
            <person name="Sherwood A.V."/>
            <person name="Lopez-Montes A."/>
            <person name="Asiedu R."/>
            <person name="Jamnadass R."/>
            <person name="Muchugi A."/>
            <person name="Goodstein D."/>
            <person name="Egesi C.N."/>
            <person name="Featherston J."/>
            <person name="Asfaw A."/>
            <person name="Simpson G.G."/>
            <person name="Dolezel J."/>
            <person name="Hendre P.S."/>
            <person name="Van Deynze A."/>
            <person name="Kumar P.L."/>
            <person name="Obidiegwu J.E."/>
            <person name="Bhattacharjee R."/>
            <person name="Rokhsar D.S."/>
        </authorList>
    </citation>
    <scope>NUCLEOTIDE SEQUENCE [LARGE SCALE GENOMIC DNA]</scope>
    <source>
        <strain evidence="2">cv. TDa95/00328</strain>
    </source>
</reference>
<gene>
    <name evidence="1" type="ORF">IHE45_05G209200</name>
</gene>
<dbReference type="EMBL" id="CM037015">
    <property type="protein sequence ID" value="KAH7683837.1"/>
    <property type="molecule type" value="Genomic_DNA"/>
</dbReference>
<comment type="caution">
    <text evidence="1">The sequence shown here is derived from an EMBL/GenBank/DDBJ whole genome shotgun (WGS) entry which is preliminary data.</text>
</comment>
<evidence type="ECO:0000313" key="1">
    <source>
        <dbReference type="EMBL" id="KAH7683837.1"/>
    </source>
</evidence>